<name>A0A4R4EN37_9BACL</name>
<evidence type="ECO:0000313" key="2">
    <source>
        <dbReference type="EMBL" id="TCZ80820.1"/>
    </source>
</evidence>
<dbReference type="Gene3D" id="2.20.25.270">
    <property type="match status" value="1"/>
</dbReference>
<dbReference type="InterPro" id="IPR040890">
    <property type="entry name" value="Znf_CopZ"/>
</dbReference>
<dbReference type="Proteomes" id="UP000295418">
    <property type="component" value="Unassembled WGS sequence"/>
</dbReference>
<reference evidence="2 3" key="1">
    <citation type="submission" date="2019-03" db="EMBL/GenBank/DDBJ databases">
        <authorList>
            <person name="Kim M.K.M."/>
        </authorList>
    </citation>
    <scope>NUCLEOTIDE SEQUENCE [LARGE SCALE GENOMIC DNA]</scope>
    <source>
        <strain evidence="2 3">18JY21-1</strain>
    </source>
</reference>
<dbReference type="RefSeq" id="WP_132415503.1">
    <property type="nucleotide sequence ID" value="NZ_SKFG01000001.1"/>
</dbReference>
<keyword evidence="3" id="KW-1185">Reference proteome</keyword>
<sequence>MDSCCQTSIENPTTTNLCPVCKQKGKSVQLITLKAMLKPAALERIQPELTYVFCGNSSCDVVYFSSVQTFSKDMVKVTVFQKDDAVDVPVCYCFGWTRERLMQADLKSQHPIDHIRDQVQANRCGCDVNNPQGACCLGNVTAFIRSYHILK</sequence>
<dbReference type="Pfam" id="PF18423">
    <property type="entry name" value="zf_CopZ"/>
    <property type="match status" value="1"/>
</dbReference>
<protein>
    <submittedName>
        <fullName evidence="2">(2Fe-2S)-binding protein</fullName>
    </submittedName>
</protein>
<dbReference type="NCBIfam" id="NF047645">
    <property type="entry name" value="CopZ_Nterm_CC"/>
    <property type="match status" value="1"/>
</dbReference>
<dbReference type="InterPro" id="IPR041854">
    <property type="entry name" value="BFD-like_2Fe2S-bd_dom_sf"/>
</dbReference>
<dbReference type="OrthoDB" id="95698at2"/>
<dbReference type="Gene3D" id="1.10.10.1100">
    <property type="entry name" value="BFD-like [2Fe-2S]-binding domain"/>
    <property type="match status" value="1"/>
</dbReference>
<dbReference type="AlphaFoldDB" id="A0A4R4EN37"/>
<dbReference type="EMBL" id="SKFG01000001">
    <property type="protein sequence ID" value="TCZ80820.1"/>
    <property type="molecule type" value="Genomic_DNA"/>
</dbReference>
<gene>
    <name evidence="2" type="ORF">E0485_00560</name>
</gene>
<organism evidence="2 3">
    <name type="scientific">Paenibacillus albiflavus</name>
    <dbReference type="NCBI Taxonomy" id="2545760"/>
    <lineage>
        <taxon>Bacteria</taxon>
        <taxon>Bacillati</taxon>
        <taxon>Bacillota</taxon>
        <taxon>Bacilli</taxon>
        <taxon>Bacillales</taxon>
        <taxon>Paenibacillaceae</taxon>
        <taxon>Paenibacillus</taxon>
    </lineage>
</organism>
<proteinExistence type="predicted"/>
<comment type="caution">
    <text evidence="2">The sequence shown here is derived from an EMBL/GenBank/DDBJ whole genome shotgun (WGS) entry which is preliminary data.</text>
</comment>
<evidence type="ECO:0000259" key="1">
    <source>
        <dbReference type="Pfam" id="PF18423"/>
    </source>
</evidence>
<evidence type="ECO:0000313" key="3">
    <source>
        <dbReference type="Proteomes" id="UP000295418"/>
    </source>
</evidence>
<dbReference type="CDD" id="cd10141">
    <property type="entry name" value="CopZ-like_Fer2_BFD-like"/>
    <property type="match status" value="1"/>
</dbReference>
<feature type="domain" description="CopZ zinc binding" evidence="1">
    <location>
        <begin position="16"/>
        <end position="76"/>
    </location>
</feature>
<accession>A0A4R4EN37</accession>